<dbReference type="SUPFAM" id="SSF51556">
    <property type="entry name" value="Metallo-dependent hydrolases"/>
    <property type="match status" value="1"/>
</dbReference>
<evidence type="ECO:0000256" key="6">
    <source>
        <dbReference type="ARBA" id="ARBA00031852"/>
    </source>
</evidence>
<evidence type="ECO:0000256" key="5">
    <source>
        <dbReference type="ARBA" id="ARBA00023080"/>
    </source>
</evidence>
<name>A0A1G7H9W3_9BACL</name>
<comment type="similarity">
    <text evidence="9">Belongs to the metallo-dependent hydrolases superfamily. Adenosine and AMP deaminases family. Adenosine deaminase subfamily.</text>
</comment>
<feature type="domain" description="Adenosine deaminase" evidence="10">
    <location>
        <begin position="14"/>
        <end position="339"/>
    </location>
</feature>
<dbReference type="InterPro" id="IPR028893">
    <property type="entry name" value="A_deaminase"/>
</dbReference>
<evidence type="ECO:0000256" key="7">
    <source>
        <dbReference type="ARBA" id="ARBA00047989"/>
    </source>
</evidence>
<dbReference type="GO" id="GO:0009117">
    <property type="term" value="P:nucleotide metabolic process"/>
    <property type="evidence" value="ECO:0007669"/>
    <property type="project" value="UniProtKB-KW"/>
</dbReference>
<evidence type="ECO:0000313" key="11">
    <source>
        <dbReference type="EMBL" id="SDE97151.1"/>
    </source>
</evidence>
<dbReference type="Gene3D" id="3.20.20.140">
    <property type="entry name" value="Metal-dependent hydrolases"/>
    <property type="match status" value="1"/>
</dbReference>
<dbReference type="EMBL" id="FNBG01000004">
    <property type="protein sequence ID" value="SDE97151.1"/>
    <property type="molecule type" value="Genomic_DNA"/>
</dbReference>
<sequence>MGSGVDKSVLRRLPKIDLHLHLDGSVRPQTLLELAEAEGLTLPAADVDRLLPFMRVEGDCPSLVDYLSKFDLVLPAMQTAYSLERIAYEVVEQAAEHNCKYIEVRMGARLHLQKGLSLDEVIESFVTGLSRGEATYGVKARGIIICMRNHAPQDNLEVIEAAARFMERGVVAVDLAGPEDGYPPELHQEVFDLAKKHGLPFTIHAGEAAGADSIYGAVVKLGTNRIGHGVRLKEDRDLLERVRAERIPLEFCPISNIQTKASTNWETYPIREYFDQGLLITVNTDNLTVSDTNMTKELAVLTDHFQFTLPEMEQIMLNSVEAAFLEKEEKRQLHEEIVKSFAELL</sequence>
<comment type="function">
    <text evidence="9">Catalyzes the hydrolytic deamination of adenosine and 2-deoxyadenosine.</text>
</comment>
<dbReference type="GO" id="GO:0046936">
    <property type="term" value="F:2'-deoxyadenosine deaminase activity"/>
    <property type="evidence" value="ECO:0007669"/>
    <property type="project" value="RHEA"/>
</dbReference>
<comment type="catalytic activity">
    <reaction evidence="7">
        <text>adenosine + H2O + H(+) = inosine + NH4(+)</text>
        <dbReference type="Rhea" id="RHEA:24408"/>
        <dbReference type="ChEBI" id="CHEBI:15377"/>
        <dbReference type="ChEBI" id="CHEBI:15378"/>
        <dbReference type="ChEBI" id="CHEBI:16335"/>
        <dbReference type="ChEBI" id="CHEBI:17596"/>
        <dbReference type="ChEBI" id="CHEBI:28938"/>
        <dbReference type="EC" id="3.5.4.4"/>
    </reaction>
    <physiologicalReaction direction="left-to-right" evidence="7">
        <dbReference type="Rhea" id="RHEA:24409"/>
    </physiologicalReaction>
</comment>
<comment type="caution">
    <text evidence="9">Lacks conserved residue(s) required for the propagation of feature annotation.</text>
</comment>
<dbReference type="GO" id="GO:0006154">
    <property type="term" value="P:adenosine catabolic process"/>
    <property type="evidence" value="ECO:0007669"/>
    <property type="project" value="TreeGrafter"/>
</dbReference>
<feature type="binding site" evidence="9">
    <location>
        <position position="19"/>
    </location>
    <ligand>
        <name>Zn(2+)</name>
        <dbReference type="ChEBI" id="CHEBI:29105"/>
        <note>catalytic</note>
    </ligand>
</feature>
<keyword evidence="5 9" id="KW-0546">Nucleotide metabolism</keyword>
<evidence type="ECO:0000256" key="8">
    <source>
        <dbReference type="ARBA" id="ARBA00049213"/>
    </source>
</evidence>
<evidence type="ECO:0000256" key="9">
    <source>
        <dbReference type="HAMAP-Rule" id="MF_00540"/>
    </source>
</evidence>
<feature type="binding site" evidence="9">
    <location>
        <position position="177"/>
    </location>
    <ligand>
        <name>substrate</name>
    </ligand>
</feature>
<dbReference type="Proteomes" id="UP000198972">
    <property type="component" value="Unassembled WGS sequence"/>
</dbReference>
<gene>
    <name evidence="9" type="primary">add</name>
    <name evidence="11" type="ORF">SAMN04488542_10469</name>
</gene>
<organism evidence="11 12">
    <name type="scientific">Fontibacillus panacisegetis</name>
    <dbReference type="NCBI Taxonomy" id="670482"/>
    <lineage>
        <taxon>Bacteria</taxon>
        <taxon>Bacillati</taxon>
        <taxon>Bacillota</taxon>
        <taxon>Bacilli</taxon>
        <taxon>Bacillales</taxon>
        <taxon>Paenibacillaceae</taxon>
        <taxon>Fontibacillus</taxon>
    </lineage>
</organism>
<dbReference type="PANTHER" id="PTHR11409:SF43">
    <property type="entry name" value="ADENOSINE DEAMINASE"/>
    <property type="match status" value="1"/>
</dbReference>
<comment type="catalytic activity">
    <reaction evidence="8">
        <text>2'-deoxyadenosine + H2O + H(+) = 2'-deoxyinosine + NH4(+)</text>
        <dbReference type="Rhea" id="RHEA:28190"/>
        <dbReference type="ChEBI" id="CHEBI:15377"/>
        <dbReference type="ChEBI" id="CHEBI:15378"/>
        <dbReference type="ChEBI" id="CHEBI:17256"/>
        <dbReference type="ChEBI" id="CHEBI:28938"/>
        <dbReference type="ChEBI" id="CHEBI:28997"/>
        <dbReference type="EC" id="3.5.4.4"/>
    </reaction>
    <physiologicalReaction direction="left-to-right" evidence="8">
        <dbReference type="Rhea" id="RHEA:28191"/>
    </physiologicalReaction>
</comment>
<dbReference type="GO" id="GO:0005829">
    <property type="term" value="C:cytosol"/>
    <property type="evidence" value="ECO:0007669"/>
    <property type="project" value="TreeGrafter"/>
</dbReference>
<dbReference type="HAMAP" id="MF_00540">
    <property type="entry name" value="A_deaminase"/>
    <property type="match status" value="1"/>
</dbReference>
<reference evidence="11 12" key="1">
    <citation type="submission" date="2016-10" db="EMBL/GenBank/DDBJ databases">
        <authorList>
            <person name="de Groot N.N."/>
        </authorList>
    </citation>
    <scope>NUCLEOTIDE SEQUENCE [LARGE SCALE GENOMIC DNA]</scope>
    <source>
        <strain evidence="11 12">DSM 28129</strain>
    </source>
</reference>
<dbReference type="EC" id="3.5.4.4" evidence="1 9"/>
<dbReference type="InterPro" id="IPR032466">
    <property type="entry name" value="Metal_Hydrolase"/>
</dbReference>
<dbReference type="GO" id="GO:0008270">
    <property type="term" value="F:zinc ion binding"/>
    <property type="evidence" value="ECO:0007669"/>
    <property type="project" value="UniProtKB-UniRule"/>
</dbReference>
<dbReference type="CDD" id="cd01320">
    <property type="entry name" value="ADA"/>
    <property type="match status" value="1"/>
</dbReference>
<feature type="site" description="Important for catalytic activity" evidence="9">
    <location>
        <position position="228"/>
    </location>
</feature>
<proteinExistence type="inferred from homology"/>
<dbReference type="GO" id="GO:0043103">
    <property type="term" value="P:hypoxanthine salvage"/>
    <property type="evidence" value="ECO:0007669"/>
    <property type="project" value="TreeGrafter"/>
</dbReference>
<feature type="binding site" evidence="9">
    <location>
        <position position="23"/>
    </location>
    <ligand>
        <name>substrate</name>
    </ligand>
</feature>
<feature type="binding site" evidence="9">
    <location>
        <position position="204"/>
    </location>
    <ligand>
        <name>Zn(2+)</name>
        <dbReference type="ChEBI" id="CHEBI:29105"/>
        <note>catalytic</note>
    </ligand>
</feature>
<dbReference type="AlphaFoldDB" id="A0A1G7H9W3"/>
<dbReference type="NCBIfam" id="TIGR01430">
    <property type="entry name" value="aden_deam"/>
    <property type="match status" value="1"/>
</dbReference>
<dbReference type="RefSeq" id="WP_091227431.1">
    <property type="nucleotide sequence ID" value="NZ_FNBG01000004.1"/>
</dbReference>
<feature type="binding site" evidence="9">
    <location>
        <position position="21"/>
    </location>
    <ligand>
        <name>Zn(2+)</name>
        <dbReference type="ChEBI" id="CHEBI:29105"/>
        <note>catalytic</note>
    </ligand>
</feature>
<evidence type="ECO:0000256" key="1">
    <source>
        <dbReference type="ARBA" id="ARBA00012784"/>
    </source>
</evidence>
<evidence type="ECO:0000313" key="12">
    <source>
        <dbReference type="Proteomes" id="UP000198972"/>
    </source>
</evidence>
<protein>
    <recommendedName>
        <fullName evidence="1 9">Adenosine deaminase</fullName>
        <ecNumber evidence="1 9">3.5.4.4</ecNumber>
    </recommendedName>
    <alternativeName>
        <fullName evidence="6 9">Adenosine aminohydrolase</fullName>
    </alternativeName>
</protein>
<keyword evidence="2 9" id="KW-0479">Metal-binding</keyword>
<evidence type="ECO:0000256" key="3">
    <source>
        <dbReference type="ARBA" id="ARBA00022801"/>
    </source>
</evidence>
<feature type="binding site" evidence="9">
    <location>
        <position position="285"/>
    </location>
    <ligand>
        <name>Zn(2+)</name>
        <dbReference type="ChEBI" id="CHEBI:29105"/>
        <note>catalytic</note>
    </ligand>
</feature>
<dbReference type="Pfam" id="PF00962">
    <property type="entry name" value="A_deaminase"/>
    <property type="match status" value="1"/>
</dbReference>
<feature type="binding site" evidence="9">
    <location>
        <position position="21"/>
    </location>
    <ligand>
        <name>substrate</name>
    </ligand>
</feature>
<feature type="active site" description="Proton donor" evidence="9">
    <location>
        <position position="207"/>
    </location>
</feature>
<keyword evidence="12" id="KW-1185">Reference proteome</keyword>
<evidence type="ECO:0000259" key="10">
    <source>
        <dbReference type="Pfam" id="PF00962"/>
    </source>
</evidence>
<dbReference type="GO" id="GO:0046103">
    <property type="term" value="P:inosine biosynthetic process"/>
    <property type="evidence" value="ECO:0007669"/>
    <property type="project" value="TreeGrafter"/>
</dbReference>
<dbReference type="GO" id="GO:0004000">
    <property type="term" value="F:adenosine deaminase activity"/>
    <property type="evidence" value="ECO:0007669"/>
    <property type="project" value="UniProtKB-UniRule"/>
</dbReference>
<evidence type="ECO:0000256" key="2">
    <source>
        <dbReference type="ARBA" id="ARBA00022723"/>
    </source>
</evidence>
<keyword evidence="3 9" id="KW-0378">Hydrolase</keyword>
<dbReference type="InterPro" id="IPR006330">
    <property type="entry name" value="Ado/ade_deaminase"/>
</dbReference>
<comment type="cofactor">
    <cofactor evidence="9">
        <name>Zn(2+)</name>
        <dbReference type="ChEBI" id="CHEBI:29105"/>
    </cofactor>
    <text evidence="9">Binds 1 zinc ion per subunit.</text>
</comment>
<dbReference type="OrthoDB" id="9779574at2"/>
<dbReference type="STRING" id="670482.SAMN04488542_10469"/>
<accession>A0A1G7H9W3</accession>
<evidence type="ECO:0000256" key="4">
    <source>
        <dbReference type="ARBA" id="ARBA00022833"/>
    </source>
</evidence>
<dbReference type="PANTHER" id="PTHR11409">
    <property type="entry name" value="ADENOSINE DEAMINASE"/>
    <property type="match status" value="1"/>
</dbReference>
<dbReference type="InterPro" id="IPR001365">
    <property type="entry name" value="A_deaminase_dom"/>
</dbReference>
<keyword evidence="4 9" id="KW-0862">Zinc</keyword>
<dbReference type="GO" id="GO:0009168">
    <property type="term" value="P:purine ribonucleoside monophosphate biosynthetic process"/>
    <property type="evidence" value="ECO:0007669"/>
    <property type="project" value="UniProtKB-UniRule"/>
</dbReference>